<keyword evidence="2" id="KW-1185">Reference proteome</keyword>
<sequence>MQRGRGDQTPGMSRLQVESVTLSMPYDLEVDPAQALTAAYA</sequence>
<accession>A0A2Z3JI14</accession>
<dbReference type="EMBL" id="CP029494">
    <property type="protein sequence ID" value="AWN23030.1"/>
    <property type="molecule type" value="Genomic_DNA"/>
</dbReference>
<name>A0A2Z3JI14_9DEIO</name>
<gene>
    <name evidence="1" type="ORF">DKM44_07135</name>
</gene>
<dbReference type="KEGG" id="dez:DKM44_07135"/>
<evidence type="ECO:0000313" key="1">
    <source>
        <dbReference type="EMBL" id="AWN23030.1"/>
    </source>
</evidence>
<organism evidence="1 2">
    <name type="scientific">Deinococcus irradiatisoli</name>
    <dbReference type="NCBI Taxonomy" id="2202254"/>
    <lineage>
        <taxon>Bacteria</taxon>
        <taxon>Thermotogati</taxon>
        <taxon>Deinococcota</taxon>
        <taxon>Deinococci</taxon>
        <taxon>Deinococcales</taxon>
        <taxon>Deinococcaceae</taxon>
        <taxon>Deinococcus</taxon>
    </lineage>
</organism>
<protein>
    <submittedName>
        <fullName evidence="1">Uncharacterized protein</fullName>
    </submittedName>
</protein>
<dbReference type="AlphaFoldDB" id="A0A2Z3JI14"/>
<proteinExistence type="predicted"/>
<reference evidence="1 2" key="1">
    <citation type="submission" date="2018-05" db="EMBL/GenBank/DDBJ databases">
        <title>Complete Genome Sequence of Deinococcus sp. strain 17bor-2.</title>
        <authorList>
            <person name="Srinivasan S."/>
        </authorList>
    </citation>
    <scope>NUCLEOTIDE SEQUENCE [LARGE SCALE GENOMIC DNA]</scope>
    <source>
        <strain evidence="1 2">17bor-2</strain>
    </source>
</reference>
<dbReference type="Proteomes" id="UP000245368">
    <property type="component" value="Chromosome"/>
</dbReference>
<evidence type="ECO:0000313" key="2">
    <source>
        <dbReference type="Proteomes" id="UP000245368"/>
    </source>
</evidence>